<keyword evidence="1" id="KW-1185">Reference proteome</keyword>
<dbReference type="Proteomes" id="UP000887565">
    <property type="component" value="Unplaced"/>
</dbReference>
<evidence type="ECO:0000313" key="1">
    <source>
        <dbReference type="Proteomes" id="UP000887565"/>
    </source>
</evidence>
<reference evidence="2" key="1">
    <citation type="submission" date="2022-11" db="UniProtKB">
        <authorList>
            <consortium name="WormBaseParasite"/>
        </authorList>
    </citation>
    <scope>IDENTIFICATION</scope>
</reference>
<accession>A0A915JNE2</accession>
<organism evidence="1 2">
    <name type="scientific">Romanomermis culicivorax</name>
    <name type="common">Nematode worm</name>
    <dbReference type="NCBI Taxonomy" id="13658"/>
    <lineage>
        <taxon>Eukaryota</taxon>
        <taxon>Metazoa</taxon>
        <taxon>Ecdysozoa</taxon>
        <taxon>Nematoda</taxon>
        <taxon>Enoplea</taxon>
        <taxon>Dorylaimia</taxon>
        <taxon>Mermithida</taxon>
        <taxon>Mermithoidea</taxon>
        <taxon>Mermithidae</taxon>
        <taxon>Romanomermis</taxon>
    </lineage>
</organism>
<protein>
    <submittedName>
        <fullName evidence="2">Uncharacterized protein</fullName>
    </submittedName>
</protein>
<sequence length="151" mass="16778">MVNVTNGQCPLLFINNTPNSIKLHWNQLIAIAKHTLGHAELYADRQVATAASDRDLTIHEPAPLDKSFPCHTAQQKLEFALNKITEKTHVTAAQKEKALSMLRQNHDVFSLPGDKPTITNELTVSIDSGTAKPISRHYYRAAMEQRPISLG</sequence>
<proteinExistence type="predicted"/>
<name>A0A915JNE2_ROMCU</name>
<dbReference type="WBParaSite" id="nRc.2.0.1.t27607-RA">
    <property type="protein sequence ID" value="nRc.2.0.1.t27607-RA"/>
    <property type="gene ID" value="nRc.2.0.1.g27607"/>
</dbReference>
<evidence type="ECO:0000313" key="2">
    <source>
        <dbReference type="WBParaSite" id="nRc.2.0.1.t27607-RA"/>
    </source>
</evidence>
<dbReference type="AlphaFoldDB" id="A0A915JNE2"/>